<feature type="domain" description="Glycosyl transferase CAP10" evidence="8">
    <location>
        <begin position="139"/>
        <end position="394"/>
    </location>
</feature>
<protein>
    <recommendedName>
        <fullName evidence="8">Glycosyl transferase CAP10 domain-containing protein</fullName>
    </recommendedName>
</protein>
<feature type="chain" id="PRO_5002789361" description="Glycosyl transferase CAP10 domain-containing protein" evidence="7">
    <location>
        <begin position="21"/>
        <end position="411"/>
    </location>
</feature>
<sequence length="411" mass="47906">MPIKFILIALLITFEGKAYADDDGLCSPDEKSCGQSESLDGNHDEFSFKIRRQIKKAVADYKPCSTDDEDSKCACHAAVIKHDLAPYKATGVTRQMIEKAGEYGTKYKIFNNRLYRDANCMFPSRCQGIEHFLLPLTASLPNMDLVINTRDYPQLNTAWGSSGRGPIFSFSKTKEYMDIMYPAWTFWAGGPATKLHPRGIGRWDQMREKLEKRSAAIPWSQKRELGFFRGSRTSDERDTLILLSRRSPDIVEAQYTKNQGWKSPKDTLNAPPADEVSFEDHCKYKYLFNFRGVAASFRLKHLFLCKSLVFHVGDEWQEFFYDQLKPWVHYVPLKSYPSQQDYEQLLEFFRRNDDLAKEIAQRGYDFIWQHLRMKDVKCYWRKLLKGYVKLLKYEVLPEDQLIHIPNGKDEL</sequence>
<dbReference type="GO" id="GO:0060537">
    <property type="term" value="P:muscle tissue development"/>
    <property type="evidence" value="ECO:0007669"/>
    <property type="project" value="EnsemblMetazoa"/>
</dbReference>
<dbReference type="GO" id="GO:0180059">
    <property type="term" value="P:protein O-linked glycosylation via glucose"/>
    <property type="evidence" value="ECO:0007669"/>
    <property type="project" value="EnsemblMetazoa"/>
</dbReference>
<comment type="function">
    <text evidence="6">Protein O-glucosyltransferase. Catalyzes the reaction that attaches glucose through an O-glycosidic linkage to a conserved serine residue found in the consensus sequence C-X-S-X-[PA]-C in epidermal growth factor-like repeats. Regulates Notch signaling by glucosylating Notch in the ER, glucosylation is required for the correct folding and cleavage of Notch.</text>
</comment>
<dbReference type="HOGENOM" id="CLU_041919_1_0_1"/>
<evidence type="ECO:0000256" key="7">
    <source>
        <dbReference type="SAM" id="SignalP"/>
    </source>
</evidence>
<dbReference type="GO" id="GO:0045747">
    <property type="term" value="P:positive regulation of Notch signaling pathway"/>
    <property type="evidence" value="ECO:0007669"/>
    <property type="project" value="EnsemblMetazoa"/>
</dbReference>
<dbReference type="STRING" id="7217.B3LZQ3"/>
<dbReference type="SMART" id="SM00672">
    <property type="entry name" value="CAP10"/>
    <property type="match status" value="1"/>
</dbReference>
<evidence type="ECO:0000256" key="5">
    <source>
        <dbReference type="ARBA" id="ARBA00022679"/>
    </source>
</evidence>
<reference evidence="9 10" key="1">
    <citation type="journal article" date="2007" name="Nature">
        <title>Evolution of genes and genomes on the Drosophila phylogeny.</title>
        <authorList>
            <consortium name="Drosophila 12 Genomes Consortium"/>
            <person name="Clark A.G."/>
            <person name="Eisen M.B."/>
            <person name="Smith D.R."/>
            <person name="Bergman C.M."/>
            <person name="Oliver B."/>
            <person name="Markow T.A."/>
            <person name="Kaufman T.C."/>
            <person name="Kellis M."/>
            <person name="Gelbart W."/>
            <person name="Iyer V.N."/>
            <person name="Pollard D.A."/>
            <person name="Sackton T.B."/>
            <person name="Larracuente A.M."/>
            <person name="Singh N.D."/>
            <person name="Abad J.P."/>
            <person name="Abt D.N."/>
            <person name="Adryan B."/>
            <person name="Aguade M."/>
            <person name="Akashi H."/>
            <person name="Anderson W.W."/>
            <person name="Aquadro C.F."/>
            <person name="Ardell D.H."/>
            <person name="Arguello R."/>
            <person name="Artieri C.G."/>
            <person name="Barbash D.A."/>
            <person name="Barker D."/>
            <person name="Barsanti P."/>
            <person name="Batterham P."/>
            <person name="Batzoglou S."/>
            <person name="Begun D."/>
            <person name="Bhutkar A."/>
            <person name="Blanco E."/>
            <person name="Bosak S.A."/>
            <person name="Bradley R.K."/>
            <person name="Brand A.D."/>
            <person name="Brent M.R."/>
            <person name="Brooks A.N."/>
            <person name="Brown R.H."/>
            <person name="Butlin R.K."/>
            <person name="Caggese C."/>
            <person name="Calvi B.R."/>
            <person name="Bernardo de Carvalho A."/>
            <person name="Caspi A."/>
            <person name="Castrezana S."/>
            <person name="Celniker S.E."/>
            <person name="Chang J.L."/>
            <person name="Chapple C."/>
            <person name="Chatterji S."/>
            <person name="Chinwalla A."/>
            <person name="Civetta A."/>
            <person name="Clifton S.W."/>
            <person name="Comeron J.M."/>
            <person name="Costello J.C."/>
            <person name="Coyne J.A."/>
            <person name="Daub J."/>
            <person name="David R.G."/>
            <person name="Delcher A.L."/>
            <person name="Delehaunty K."/>
            <person name="Do C.B."/>
            <person name="Ebling H."/>
            <person name="Edwards K."/>
            <person name="Eickbush T."/>
            <person name="Evans J.D."/>
            <person name="Filipski A."/>
            <person name="Findeiss S."/>
            <person name="Freyhult E."/>
            <person name="Fulton L."/>
            <person name="Fulton R."/>
            <person name="Garcia A.C."/>
            <person name="Gardiner A."/>
            <person name="Garfield D.A."/>
            <person name="Garvin B.E."/>
            <person name="Gibson G."/>
            <person name="Gilbert D."/>
            <person name="Gnerre S."/>
            <person name="Godfrey J."/>
            <person name="Good R."/>
            <person name="Gotea V."/>
            <person name="Gravely B."/>
            <person name="Greenberg A.J."/>
            <person name="Griffiths-Jones S."/>
            <person name="Gross S."/>
            <person name="Guigo R."/>
            <person name="Gustafson E.A."/>
            <person name="Haerty W."/>
            <person name="Hahn M.W."/>
            <person name="Halligan D.L."/>
            <person name="Halpern A.L."/>
            <person name="Halter G.M."/>
            <person name="Han M.V."/>
            <person name="Heger A."/>
            <person name="Hillier L."/>
            <person name="Hinrichs A.S."/>
            <person name="Holmes I."/>
            <person name="Hoskins R.A."/>
            <person name="Hubisz M.J."/>
            <person name="Hultmark D."/>
            <person name="Huntley M.A."/>
            <person name="Jaffe D.B."/>
            <person name="Jagadeeshan S."/>
            <person name="Jeck W.R."/>
            <person name="Johnson J."/>
            <person name="Jones C.D."/>
            <person name="Jordan W.C."/>
            <person name="Karpen G.H."/>
            <person name="Kataoka E."/>
            <person name="Keightley P.D."/>
            <person name="Kheradpour P."/>
            <person name="Kirkness E.F."/>
            <person name="Koerich L.B."/>
            <person name="Kristiansen K."/>
            <person name="Kudrna D."/>
            <person name="Kulathinal R.J."/>
            <person name="Kumar S."/>
            <person name="Kwok R."/>
            <person name="Lander E."/>
            <person name="Langley C.H."/>
            <person name="Lapoint R."/>
            <person name="Lazzaro B.P."/>
            <person name="Lee S.J."/>
            <person name="Levesque L."/>
            <person name="Li R."/>
            <person name="Lin C.F."/>
            <person name="Lin M.F."/>
            <person name="Lindblad-Toh K."/>
            <person name="Llopart A."/>
            <person name="Long M."/>
            <person name="Low L."/>
            <person name="Lozovsky E."/>
            <person name="Lu J."/>
            <person name="Luo M."/>
            <person name="Machado C.A."/>
            <person name="Makalowski W."/>
            <person name="Marzo M."/>
            <person name="Matsuda M."/>
            <person name="Matzkin L."/>
            <person name="McAllister B."/>
            <person name="McBride C.S."/>
            <person name="McKernan B."/>
            <person name="McKernan K."/>
            <person name="Mendez-Lago M."/>
            <person name="Minx P."/>
            <person name="Mollenhauer M.U."/>
            <person name="Montooth K."/>
            <person name="Mount S.M."/>
            <person name="Mu X."/>
            <person name="Myers E."/>
            <person name="Negre B."/>
            <person name="Newfeld S."/>
            <person name="Nielsen R."/>
            <person name="Noor M.A."/>
            <person name="O'Grady P."/>
            <person name="Pachter L."/>
            <person name="Papaceit M."/>
            <person name="Parisi M.J."/>
            <person name="Parisi M."/>
            <person name="Parts L."/>
            <person name="Pedersen J.S."/>
            <person name="Pesole G."/>
            <person name="Phillippy A.M."/>
            <person name="Ponting C.P."/>
            <person name="Pop M."/>
            <person name="Porcelli D."/>
            <person name="Powell J.R."/>
            <person name="Prohaska S."/>
            <person name="Pruitt K."/>
            <person name="Puig M."/>
            <person name="Quesneville H."/>
            <person name="Ram K.R."/>
            <person name="Rand D."/>
            <person name="Rasmussen M.D."/>
            <person name="Reed L.K."/>
            <person name="Reenan R."/>
            <person name="Reily A."/>
            <person name="Remington K.A."/>
            <person name="Rieger T.T."/>
            <person name="Ritchie M.G."/>
            <person name="Robin C."/>
            <person name="Rogers Y.H."/>
            <person name="Rohde C."/>
            <person name="Rozas J."/>
            <person name="Rubenfield M.J."/>
            <person name="Ruiz A."/>
            <person name="Russo S."/>
            <person name="Salzberg S.L."/>
            <person name="Sanchez-Gracia A."/>
            <person name="Saranga D.J."/>
            <person name="Sato H."/>
            <person name="Schaeffer S.W."/>
            <person name="Schatz M.C."/>
            <person name="Schlenke T."/>
            <person name="Schwartz R."/>
            <person name="Segarra C."/>
            <person name="Singh R.S."/>
            <person name="Sirot L."/>
            <person name="Sirota M."/>
            <person name="Sisneros N.B."/>
            <person name="Smith C.D."/>
            <person name="Smith T.F."/>
            <person name="Spieth J."/>
            <person name="Stage D.E."/>
            <person name="Stark A."/>
            <person name="Stephan W."/>
            <person name="Strausberg R.L."/>
            <person name="Strempel S."/>
            <person name="Sturgill D."/>
            <person name="Sutton G."/>
            <person name="Sutton G.G."/>
            <person name="Tao W."/>
            <person name="Teichmann S."/>
            <person name="Tobari Y.N."/>
            <person name="Tomimura Y."/>
            <person name="Tsolas J.M."/>
            <person name="Valente V.L."/>
            <person name="Venter E."/>
            <person name="Venter J.C."/>
            <person name="Vicario S."/>
            <person name="Vieira F.G."/>
            <person name="Vilella A.J."/>
            <person name="Villasante A."/>
            <person name="Walenz B."/>
            <person name="Wang J."/>
            <person name="Wasserman M."/>
            <person name="Watts T."/>
            <person name="Wilson D."/>
            <person name="Wilson R.K."/>
            <person name="Wing R.A."/>
            <person name="Wolfner M.F."/>
            <person name="Wong A."/>
            <person name="Wong G.K."/>
            <person name="Wu C.I."/>
            <person name="Wu G."/>
            <person name="Yamamoto D."/>
            <person name="Yang H.P."/>
            <person name="Yang S.P."/>
            <person name="Yorke J.A."/>
            <person name="Yoshida K."/>
            <person name="Zdobnov E."/>
            <person name="Zhang P."/>
            <person name="Zhang Y."/>
            <person name="Zimin A.V."/>
            <person name="Baldwin J."/>
            <person name="Abdouelleil A."/>
            <person name="Abdulkadir J."/>
            <person name="Abebe A."/>
            <person name="Abera B."/>
            <person name="Abreu J."/>
            <person name="Acer S.C."/>
            <person name="Aftuck L."/>
            <person name="Alexander A."/>
            <person name="An P."/>
            <person name="Anderson E."/>
            <person name="Anderson S."/>
            <person name="Arachi H."/>
            <person name="Azer M."/>
            <person name="Bachantsang P."/>
            <person name="Barry A."/>
            <person name="Bayul T."/>
            <person name="Berlin A."/>
            <person name="Bessette D."/>
            <person name="Bloom T."/>
            <person name="Blye J."/>
            <person name="Boguslavskiy L."/>
            <person name="Bonnet C."/>
            <person name="Boukhgalter B."/>
            <person name="Bourzgui I."/>
            <person name="Brown A."/>
            <person name="Cahill P."/>
            <person name="Channer S."/>
            <person name="Cheshatsang Y."/>
            <person name="Chuda L."/>
            <person name="Citroen M."/>
            <person name="Collymore A."/>
            <person name="Cooke P."/>
            <person name="Costello M."/>
            <person name="D'Aco K."/>
            <person name="Daza R."/>
            <person name="De Haan G."/>
            <person name="DeGray S."/>
            <person name="DeMaso C."/>
            <person name="Dhargay N."/>
            <person name="Dooley K."/>
            <person name="Dooley E."/>
            <person name="Doricent M."/>
            <person name="Dorje P."/>
            <person name="Dorjee K."/>
            <person name="Dupes A."/>
            <person name="Elong R."/>
            <person name="Falk J."/>
            <person name="Farina A."/>
            <person name="Faro S."/>
            <person name="Ferguson D."/>
            <person name="Fisher S."/>
            <person name="Foley C.D."/>
            <person name="Franke A."/>
            <person name="Friedrich D."/>
            <person name="Gadbois L."/>
            <person name="Gearin G."/>
            <person name="Gearin C.R."/>
            <person name="Giannoukos G."/>
            <person name="Goode T."/>
            <person name="Graham J."/>
            <person name="Grandbois E."/>
            <person name="Grewal S."/>
            <person name="Gyaltsen K."/>
            <person name="Hafez N."/>
            <person name="Hagos B."/>
            <person name="Hall J."/>
            <person name="Henson C."/>
            <person name="Hollinger A."/>
            <person name="Honan T."/>
            <person name="Huard M.D."/>
            <person name="Hughes L."/>
            <person name="Hurhula B."/>
            <person name="Husby M.E."/>
            <person name="Kamat A."/>
            <person name="Kanga B."/>
            <person name="Kashin S."/>
            <person name="Khazanovich D."/>
            <person name="Kisner P."/>
            <person name="Lance K."/>
            <person name="Lara M."/>
            <person name="Lee W."/>
            <person name="Lennon N."/>
            <person name="Letendre F."/>
            <person name="LeVine R."/>
            <person name="Lipovsky A."/>
            <person name="Liu X."/>
            <person name="Liu J."/>
            <person name="Liu S."/>
            <person name="Lokyitsang T."/>
            <person name="Lokyitsang Y."/>
            <person name="Lubonja R."/>
            <person name="Lui A."/>
            <person name="MacDonald P."/>
            <person name="Magnisalis V."/>
            <person name="Maru K."/>
            <person name="Matthews C."/>
            <person name="McCusker W."/>
            <person name="McDonough S."/>
            <person name="Mehta T."/>
            <person name="Meldrim J."/>
            <person name="Meneus L."/>
            <person name="Mihai O."/>
            <person name="Mihalev A."/>
            <person name="Mihova T."/>
            <person name="Mittelman R."/>
            <person name="Mlenga V."/>
            <person name="Montmayeur A."/>
            <person name="Mulrain L."/>
            <person name="Navidi A."/>
            <person name="Naylor J."/>
            <person name="Negash T."/>
            <person name="Nguyen T."/>
            <person name="Nguyen N."/>
            <person name="Nicol R."/>
            <person name="Norbu C."/>
            <person name="Norbu N."/>
            <person name="Novod N."/>
            <person name="O'Neill B."/>
            <person name="Osman S."/>
            <person name="Markiewicz E."/>
            <person name="Oyono O.L."/>
            <person name="Patti C."/>
            <person name="Phunkhang P."/>
            <person name="Pierre F."/>
            <person name="Priest M."/>
            <person name="Raghuraman S."/>
            <person name="Rege F."/>
            <person name="Reyes R."/>
            <person name="Rise C."/>
            <person name="Rogov P."/>
            <person name="Ross K."/>
            <person name="Ryan E."/>
            <person name="Settipalli S."/>
            <person name="Shea T."/>
            <person name="Sherpa N."/>
            <person name="Shi L."/>
            <person name="Shih D."/>
            <person name="Sparrow T."/>
            <person name="Spaulding J."/>
            <person name="Stalker J."/>
            <person name="Stange-Thomann N."/>
            <person name="Stavropoulos S."/>
            <person name="Stone C."/>
            <person name="Strader C."/>
            <person name="Tesfaye S."/>
            <person name="Thomson T."/>
            <person name="Thoulutsang Y."/>
            <person name="Thoulutsang D."/>
            <person name="Topham K."/>
            <person name="Topping I."/>
            <person name="Tsamla T."/>
            <person name="Vassiliev H."/>
            <person name="Vo A."/>
            <person name="Wangchuk T."/>
            <person name="Wangdi T."/>
            <person name="Weiand M."/>
            <person name="Wilkinson J."/>
            <person name="Wilson A."/>
            <person name="Yadav S."/>
            <person name="Young G."/>
            <person name="Yu Q."/>
            <person name="Zembek L."/>
            <person name="Zhong D."/>
            <person name="Zimmer A."/>
            <person name="Zwirko Z."/>
            <person name="Jaffe D.B."/>
            <person name="Alvarez P."/>
            <person name="Brockman W."/>
            <person name="Butler J."/>
            <person name="Chin C."/>
            <person name="Gnerre S."/>
            <person name="Grabherr M."/>
            <person name="Kleber M."/>
            <person name="Mauceli E."/>
            <person name="MacCallum I."/>
        </authorList>
    </citation>
    <scope>NUCLEOTIDE SEQUENCE [LARGE SCALE GENOMIC DNA]</scope>
    <source>
        <strain evidence="10">Tucson 14024-0371.13</strain>
    </source>
</reference>
<dbReference type="KEGG" id="dan:6501062"/>
<dbReference type="GO" id="GO:0042052">
    <property type="term" value="P:rhabdomere development"/>
    <property type="evidence" value="ECO:0007669"/>
    <property type="project" value="EnsemblMetazoa"/>
</dbReference>
<dbReference type="GO" id="GO:0045746">
    <property type="term" value="P:negative regulation of Notch signaling pathway"/>
    <property type="evidence" value="ECO:0007669"/>
    <property type="project" value="EnsemblMetazoa"/>
</dbReference>
<organism evidence="9 10">
    <name type="scientific">Drosophila ananassae</name>
    <name type="common">Fruit fly</name>
    <dbReference type="NCBI Taxonomy" id="7217"/>
    <lineage>
        <taxon>Eukaryota</taxon>
        <taxon>Metazoa</taxon>
        <taxon>Ecdysozoa</taxon>
        <taxon>Arthropoda</taxon>
        <taxon>Hexapoda</taxon>
        <taxon>Insecta</taxon>
        <taxon>Pterygota</taxon>
        <taxon>Neoptera</taxon>
        <taxon>Endopterygota</taxon>
        <taxon>Diptera</taxon>
        <taxon>Brachycera</taxon>
        <taxon>Muscomorpha</taxon>
        <taxon>Ephydroidea</taxon>
        <taxon>Drosophilidae</taxon>
        <taxon>Drosophila</taxon>
        <taxon>Sophophora</taxon>
    </lineage>
</organism>
<dbReference type="EMBL" id="CH902617">
    <property type="protein sequence ID" value="EDV43047.1"/>
    <property type="molecule type" value="Genomic_DNA"/>
</dbReference>
<dbReference type="OrthoDB" id="202415at2759"/>
<dbReference type="SMR" id="B3LZQ3"/>
<evidence type="ECO:0000256" key="3">
    <source>
        <dbReference type="ARBA" id="ARBA00010118"/>
    </source>
</evidence>
<dbReference type="PANTHER" id="PTHR12203">
    <property type="entry name" value="KDEL LYS-ASP-GLU-LEU CONTAINING - RELATED"/>
    <property type="match status" value="1"/>
</dbReference>
<keyword evidence="4" id="KW-0328">Glycosyltransferase</keyword>
<keyword evidence="5" id="KW-0808">Transferase</keyword>
<evidence type="ECO:0000256" key="4">
    <source>
        <dbReference type="ARBA" id="ARBA00022676"/>
    </source>
</evidence>
<proteinExistence type="inferred from homology"/>
<dbReference type="InParanoid" id="B3LZQ3"/>
<dbReference type="FunCoup" id="B3LZQ3">
    <property type="interactions" value="1847"/>
</dbReference>
<evidence type="ECO:0000259" key="8">
    <source>
        <dbReference type="SMART" id="SM00672"/>
    </source>
</evidence>
<dbReference type="OMA" id="EDDCMFP"/>
<feature type="signal peptide" evidence="7">
    <location>
        <begin position="1"/>
        <end position="20"/>
    </location>
</feature>
<name>B3LZQ3_DROAN</name>
<dbReference type="GeneID" id="6501062"/>
<evidence type="ECO:0000256" key="1">
    <source>
        <dbReference type="ARBA" id="ARBA00004319"/>
    </source>
</evidence>
<dbReference type="InterPro" id="IPR051091">
    <property type="entry name" value="O-Glucosyltr/Glycosyltrsf_90"/>
</dbReference>
<evidence type="ECO:0000313" key="10">
    <source>
        <dbReference type="Proteomes" id="UP000007801"/>
    </source>
</evidence>
<accession>B3LZQ3</accession>
<dbReference type="AlphaFoldDB" id="B3LZQ3"/>
<keyword evidence="7" id="KW-0732">Signal</keyword>
<dbReference type="GO" id="GO:0140562">
    <property type="term" value="F:EGF-domain serine xylosyltransferase activity"/>
    <property type="evidence" value="ECO:0007669"/>
    <property type="project" value="EnsemblMetazoa"/>
</dbReference>
<comment type="pathway">
    <text evidence="2">Protein modification; protein glycosylation.</text>
</comment>
<dbReference type="eggNOG" id="KOG2458">
    <property type="taxonomic scope" value="Eukaryota"/>
</dbReference>
<dbReference type="GO" id="GO:0140561">
    <property type="term" value="F:EGF-domain serine glucosyltransferase activity"/>
    <property type="evidence" value="ECO:0007669"/>
    <property type="project" value="EnsemblMetazoa"/>
</dbReference>
<dbReference type="GO" id="GO:0045165">
    <property type="term" value="P:cell fate commitment"/>
    <property type="evidence" value="ECO:0007669"/>
    <property type="project" value="EnsemblMetazoa"/>
</dbReference>
<dbReference type="GO" id="GO:0005788">
    <property type="term" value="C:endoplasmic reticulum lumen"/>
    <property type="evidence" value="ECO:0007669"/>
    <property type="project" value="UniProtKB-SubCell"/>
</dbReference>
<comment type="similarity">
    <text evidence="3">Belongs to the glycosyltransferase 90 family.</text>
</comment>
<keyword evidence="10" id="KW-1185">Reference proteome</keyword>
<comment type="subcellular location">
    <subcellularLocation>
        <location evidence="1">Endoplasmic reticulum lumen</location>
    </subcellularLocation>
</comment>
<gene>
    <name evidence="9" type="primary">Dana\GF18286</name>
    <name evidence="9" type="synonym">dana_GLEANR_19545</name>
    <name evidence="9" type="ORF">GF18286</name>
</gene>
<evidence type="ECO:0000256" key="6">
    <source>
        <dbReference type="ARBA" id="ARBA00045690"/>
    </source>
</evidence>
<dbReference type="PhylomeDB" id="B3LZQ3"/>
<dbReference type="InterPro" id="IPR006598">
    <property type="entry name" value="CAP10"/>
</dbReference>
<evidence type="ECO:0000313" key="9">
    <source>
        <dbReference type="EMBL" id="EDV43047.1"/>
    </source>
</evidence>
<evidence type="ECO:0000256" key="2">
    <source>
        <dbReference type="ARBA" id="ARBA00004922"/>
    </source>
</evidence>
<dbReference type="Proteomes" id="UP000007801">
    <property type="component" value="Unassembled WGS sequence"/>
</dbReference>
<dbReference type="Pfam" id="PF05686">
    <property type="entry name" value="Glyco_transf_90"/>
    <property type="match status" value="1"/>
</dbReference>
<dbReference type="PANTHER" id="PTHR12203:SF35">
    <property type="entry name" value="PROTEIN O-GLUCOSYLTRANSFERASE 1"/>
    <property type="match status" value="1"/>
</dbReference>